<reference evidence="1" key="2">
    <citation type="journal article" date="2015" name="Data Brief">
        <title>Shoot transcriptome of the giant reed, Arundo donax.</title>
        <authorList>
            <person name="Barrero R.A."/>
            <person name="Guerrero F.D."/>
            <person name="Moolhuijzen P."/>
            <person name="Goolsby J.A."/>
            <person name="Tidwell J."/>
            <person name="Bellgard S.E."/>
            <person name="Bellgard M.I."/>
        </authorList>
    </citation>
    <scope>NUCLEOTIDE SEQUENCE</scope>
    <source>
        <tissue evidence="1">Shoot tissue taken approximately 20 cm above the soil surface</tissue>
    </source>
</reference>
<accession>A0A0A9ARV0</accession>
<organism evidence="1">
    <name type="scientific">Arundo donax</name>
    <name type="common">Giant reed</name>
    <name type="synonym">Donax arundinaceus</name>
    <dbReference type="NCBI Taxonomy" id="35708"/>
    <lineage>
        <taxon>Eukaryota</taxon>
        <taxon>Viridiplantae</taxon>
        <taxon>Streptophyta</taxon>
        <taxon>Embryophyta</taxon>
        <taxon>Tracheophyta</taxon>
        <taxon>Spermatophyta</taxon>
        <taxon>Magnoliopsida</taxon>
        <taxon>Liliopsida</taxon>
        <taxon>Poales</taxon>
        <taxon>Poaceae</taxon>
        <taxon>PACMAD clade</taxon>
        <taxon>Arundinoideae</taxon>
        <taxon>Arundineae</taxon>
        <taxon>Arundo</taxon>
    </lineage>
</organism>
<dbReference type="AlphaFoldDB" id="A0A0A9ARV0"/>
<dbReference type="EMBL" id="GBRH01248068">
    <property type="protein sequence ID" value="JAD49827.1"/>
    <property type="molecule type" value="Transcribed_RNA"/>
</dbReference>
<name>A0A0A9ARV0_ARUDO</name>
<evidence type="ECO:0000313" key="1">
    <source>
        <dbReference type="EMBL" id="JAD49827.1"/>
    </source>
</evidence>
<proteinExistence type="predicted"/>
<reference evidence="1" key="1">
    <citation type="submission" date="2014-09" db="EMBL/GenBank/DDBJ databases">
        <authorList>
            <person name="Magalhaes I.L.F."/>
            <person name="Oliveira U."/>
            <person name="Santos F.R."/>
            <person name="Vidigal T.H.D.A."/>
            <person name="Brescovit A.D."/>
            <person name="Santos A.J."/>
        </authorList>
    </citation>
    <scope>NUCLEOTIDE SEQUENCE</scope>
    <source>
        <tissue evidence="1">Shoot tissue taken approximately 20 cm above the soil surface</tissue>
    </source>
</reference>
<sequence>MNKHMADLAADVHQLSPVSVV</sequence>
<protein>
    <submittedName>
        <fullName evidence="1">Uncharacterized protein</fullName>
    </submittedName>
</protein>